<name>A0A2T4Z6X6_9BACL</name>
<dbReference type="AlphaFoldDB" id="A0A2T4Z6X6"/>
<protein>
    <submittedName>
        <fullName evidence="1">Uncharacterized protein</fullName>
    </submittedName>
</protein>
<comment type="caution">
    <text evidence="1">The sequence shown here is derived from an EMBL/GenBank/DDBJ whole genome shotgun (WGS) entry which is preliminary data.</text>
</comment>
<proteinExistence type="predicted"/>
<reference evidence="1 2" key="1">
    <citation type="submission" date="2018-04" db="EMBL/GenBank/DDBJ databases">
        <title>Genomic Encyclopedia of Archaeal and Bacterial Type Strains, Phase II (KMG-II): from individual species to whole genera.</title>
        <authorList>
            <person name="Goeker M."/>
        </authorList>
    </citation>
    <scope>NUCLEOTIDE SEQUENCE [LARGE SCALE GENOMIC DNA]</scope>
    <source>
        <strain evidence="1 2">DSM 45169</strain>
    </source>
</reference>
<dbReference type="Proteomes" id="UP000241639">
    <property type="component" value="Unassembled WGS sequence"/>
</dbReference>
<keyword evidence="2" id="KW-1185">Reference proteome</keyword>
<dbReference type="EMBL" id="PZZP01000001">
    <property type="protein sequence ID" value="PTM57638.1"/>
    <property type="molecule type" value="Genomic_DNA"/>
</dbReference>
<organism evidence="1 2">
    <name type="scientific">Desmospora activa DSM 45169</name>
    <dbReference type="NCBI Taxonomy" id="1121389"/>
    <lineage>
        <taxon>Bacteria</taxon>
        <taxon>Bacillati</taxon>
        <taxon>Bacillota</taxon>
        <taxon>Bacilli</taxon>
        <taxon>Bacillales</taxon>
        <taxon>Thermoactinomycetaceae</taxon>
        <taxon>Desmospora</taxon>
    </lineage>
</organism>
<dbReference type="OrthoDB" id="1953806at2"/>
<accession>A0A2T4Z6X6</accession>
<gene>
    <name evidence="1" type="ORF">C8J48_0188</name>
</gene>
<dbReference type="RefSeq" id="WP_107724522.1">
    <property type="nucleotide sequence ID" value="NZ_PZZP01000001.1"/>
</dbReference>
<sequence length="152" mass="18535">MKENKKMKALMEKAKSKTDDEMKEFCQLFWPHFIEVDGYIFLAQEYKKAGKLDYERFFDEIEVESFVNHIHLQDYLDDDHLSVYEKLFIGMRLLEIWPCKIKMEYPLSHFVFILTCDYEEVILRFYKKRNGPSWLNEDRLDDYSEGIMMKEV</sequence>
<evidence type="ECO:0000313" key="2">
    <source>
        <dbReference type="Proteomes" id="UP000241639"/>
    </source>
</evidence>
<evidence type="ECO:0000313" key="1">
    <source>
        <dbReference type="EMBL" id="PTM57638.1"/>
    </source>
</evidence>